<dbReference type="Proteomes" id="UP001152803">
    <property type="component" value="Unassembled WGS sequence"/>
</dbReference>
<evidence type="ECO:0000313" key="7">
    <source>
        <dbReference type="EMBL" id="KAJ8282456.1"/>
    </source>
</evidence>
<dbReference type="Gene3D" id="1.20.5.340">
    <property type="match status" value="1"/>
</dbReference>
<keyword evidence="8" id="KW-1185">Reference proteome</keyword>
<dbReference type="OrthoDB" id="8942159at2759"/>
<dbReference type="SUPFAM" id="SSF57997">
    <property type="entry name" value="Tropomyosin"/>
    <property type="match status" value="1"/>
</dbReference>
<evidence type="ECO:0000256" key="6">
    <source>
        <dbReference type="SAM" id="MobiDB-lite"/>
    </source>
</evidence>
<gene>
    <name evidence="7" type="ORF">COCON_G00049750</name>
</gene>
<dbReference type="GO" id="GO:0005814">
    <property type="term" value="C:centriole"/>
    <property type="evidence" value="ECO:0007669"/>
    <property type="project" value="UniProtKB-SubCell"/>
</dbReference>
<protein>
    <submittedName>
        <fullName evidence="7">Uncharacterized protein</fullName>
    </submittedName>
</protein>
<keyword evidence="3" id="KW-0206">Cytoskeleton</keyword>
<proteinExistence type="inferred from homology"/>
<sequence>MVEDLGETSESLRQAMDKGEDETEAVKRKLIDTEETLDKVLKEKESVQEVNTQLRDNLNKAQQDIQALQRMIEKSNQELEELRGKLSDYIMNMSCLEEQLSYKDNVIDSMQMMIQEQEEIIKNMEQAINRGQQDLAAVERNLNDMEEKLDTIMNEKEAMLLANTELRGNLEKASSDAQALQREIEECKQEVQNLQGNLQECEIDISCLEEQLSYKDKFIGHLELTVKTLQTSAENQQQAMNKGDWELEYVQRKFSKMEEDLAAVISEKEAVLEETTDLKNDLEKAKMENQALQIKLDGSNHECEMFHRKLRDLFTECSNTKKLLSSKEKVIGRLQLTVEEIEQSTKSQQQVLRVRDQELEAVHKKLADTEDNLAIVMKAKEAMPPVNSFFTGKKGQLDNQMLSTLQDKGPGQLQFGAEALEMSVNGVRRVIHGWDREADSMWMNSPGTGNASGTPVKEEQAAVTQLLERRQNRH</sequence>
<feature type="coiled-coil region" evidence="5">
    <location>
        <begin position="265"/>
        <end position="302"/>
    </location>
</feature>
<keyword evidence="2" id="KW-0963">Cytoplasm</keyword>
<dbReference type="AlphaFoldDB" id="A0A9Q1DV86"/>
<evidence type="ECO:0000256" key="5">
    <source>
        <dbReference type="SAM" id="Coils"/>
    </source>
</evidence>
<evidence type="ECO:0000256" key="4">
    <source>
        <dbReference type="ARBA" id="ARBA00038123"/>
    </source>
</evidence>
<evidence type="ECO:0000256" key="2">
    <source>
        <dbReference type="ARBA" id="ARBA00022490"/>
    </source>
</evidence>
<evidence type="ECO:0000256" key="1">
    <source>
        <dbReference type="ARBA" id="ARBA00004114"/>
    </source>
</evidence>
<reference evidence="7" key="1">
    <citation type="journal article" date="2023" name="Science">
        <title>Genome structures resolve the early diversification of teleost fishes.</title>
        <authorList>
            <person name="Parey E."/>
            <person name="Louis A."/>
            <person name="Montfort J."/>
            <person name="Bouchez O."/>
            <person name="Roques C."/>
            <person name="Iampietro C."/>
            <person name="Lluch J."/>
            <person name="Castinel A."/>
            <person name="Donnadieu C."/>
            <person name="Desvignes T."/>
            <person name="Floi Bucao C."/>
            <person name="Jouanno E."/>
            <person name="Wen M."/>
            <person name="Mejri S."/>
            <person name="Dirks R."/>
            <person name="Jansen H."/>
            <person name="Henkel C."/>
            <person name="Chen W.J."/>
            <person name="Zahm M."/>
            <person name="Cabau C."/>
            <person name="Klopp C."/>
            <person name="Thompson A.W."/>
            <person name="Robinson-Rechavi M."/>
            <person name="Braasch I."/>
            <person name="Lecointre G."/>
            <person name="Bobe J."/>
            <person name="Postlethwait J.H."/>
            <person name="Berthelot C."/>
            <person name="Roest Crollius H."/>
            <person name="Guiguen Y."/>
        </authorList>
    </citation>
    <scope>NUCLEOTIDE SEQUENCE</scope>
    <source>
        <strain evidence="7">Concon-B</strain>
    </source>
</reference>
<keyword evidence="5" id="KW-0175">Coiled coil</keyword>
<comment type="caution">
    <text evidence="7">The sequence shown here is derived from an EMBL/GenBank/DDBJ whole genome shotgun (WGS) entry which is preliminary data.</text>
</comment>
<name>A0A9Q1DV86_CONCO</name>
<organism evidence="7 8">
    <name type="scientific">Conger conger</name>
    <name type="common">Conger eel</name>
    <name type="synonym">Muraena conger</name>
    <dbReference type="NCBI Taxonomy" id="82655"/>
    <lineage>
        <taxon>Eukaryota</taxon>
        <taxon>Metazoa</taxon>
        <taxon>Chordata</taxon>
        <taxon>Craniata</taxon>
        <taxon>Vertebrata</taxon>
        <taxon>Euteleostomi</taxon>
        <taxon>Actinopterygii</taxon>
        <taxon>Neopterygii</taxon>
        <taxon>Teleostei</taxon>
        <taxon>Anguilliformes</taxon>
        <taxon>Congridae</taxon>
        <taxon>Conger</taxon>
    </lineage>
</organism>
<dbReference type="EMBL" id="JAFJMO010000003">
    <property type="protein sequence ID" value="KAJ8282456.1"/>
    <property type="molecule type" value="Genomic_DNA"/>
</dbReference>
<evidence type="ECO:0000313" key="8">
    <source>
        <dbReference type="Proteomes" id="UP001152803"/>
    </source>
</evidence>
<feature type="region of interest" description="Disordered" evidence="6">
    <location>
        <begin position="1"/>
        <end position="27"/>
    </location>
</feature>
<accession>A0A9Q1DV86</accession>
<comment type="similarity">
    <text evidence="4">Belongs to the CEP135/TSGA10 family.</text>
</comment>
<evidence type="ECO:0000256" key="3">
    <source>
        <dbReference type="ARBA" id="ARBA00023212"/>
    </source>
</evidence>
<dbReference type="InterPro" id="IPR051877">
    <property type="entry name" value="Centriole_BasalBody_StrucProt"/>
</dbReference>
<comment type="subcellular location">
    <subcellularLocation>
        <location evidence="1">Cytoplasm</location>
        <location evidence="1">Cytoskeleton</location>
        <location evidence="1">Microtubule organizing center</location>
        <location evidence="1">Centrosome</location>
        <location evidence="1">Centriole</location>
    </subcellularLocation>
</comment>
<dbReference type="PANTHER" id="PTHR20544:SF0">
    <property type="entry name" value="NUCLEOPROTEIN TPR_MLP1 DOMAIN-CONTAINING PROTEIN"/>
    <property type="match status" value="1"/>
</dbReference>
<dbReference type="PANTHER" id="PTHR20544">
    <property type="entry name" value="CENTROSOMAL PROTEIN CEP135"/>
    <property type="match status" value="1"/>
</dbReference>